<evidence type="ECO:0000313" key="3">
    <source>
        <dbReference type="Proteomes" id="UP000034164"/>
    </source>
</evidence>
<dbReference type="AlphaFoldDB" id="A0A0G2IBZ1"/>
<feature type="region of interest" description="Disordered" evidence="1">
    <location>
        <begin position="44"/>
        <end position="76"/>
    </location>
</feature>
<comment type="caution">
    <text evidence="2">The sequence shown here is derived from an EMBL/GenBank/DDBJ whole genome shotgun (WGS) entry which is preliminary data.</text>
</comment>
<name>A0A0G2IBZ1_9EURO</name>
<dbReference type="EMBL" id="LCZI01000206">
    <property type="protein sequence ID" value="KKZ67805.1"/>
    <property type="molecule type" value="Genomic_DNA"/>
</dbReference>
<dbReference type="VEuPathDB" id="FungiDB:EMCG_06571"/>
<reference evidence="3" key="1">
    <citation type="journal article" date="2015" name="PLoS Genet.">
        <title>The dynamic genome and transcriptome of the human fungal pathogen Blastomyces and close relative Emmonsia.</title>
        <authorList>
            <person name="Munoz J.F."/>
            <person name="Gauthier G.M."/>
            <person name="Desjardins C.A."/>
            <person name="Gallo J.E."/>
            <person name="Holder J."/>
            <person name="Sullivan T.D."/>
            <person name="Marty A.J."/>
            <person name="Carmen J.C."/>
            <person name="Chen Z."/>
            <person name="Ding L."/>
            <person name="Gujja S."/>
            <person name="Magrini V."/>
            <person name="Misas E."/>
            <person name="Mitreva M."/>
            <person name="Priest M."/>
            <person name="Saif S."/>
            <person name="Whiston E.A."/>
            <person name="Young S."/>
            <person name="Zeng Q."/>
            <person name="Goldman W.E."/>
            <person name="Mardis E.R."/>
            <person name="Taylor J.W."/>
            <person name="McEwen J.G."/>
            <person name="Clay O.K."/>
            <person name="Klein B.S."/>
            <person name="Cuomo C.A."/>
        </authorList>
    </citation>
    <scope>NUCLEOTIDE SEQUENCE [LARGE SCALE GENOMIC DNA]</scope>
    <source>
        <strain evidence="3">UAMH 3008</strain>
    </source>
</reference>
<organism evidence="2 3">
    <name type="scientific">[Emmonsia] crescens</name>
    <dbReference type="NCBI Taxonomy" id="73230"/>
    <lineage>
        <taxon>Eukaryota</taxon>
        <taxon>Fungi</taxon>
        <taxon>Dikarya</taxon>
        <taxon>Ascomycota</taxon>
        <taxon>Pezizomycotina</taxon>
        <taxon>Eurotiomycetes</taxon>
        <taxon>Eurotiomycetidae</taxon>
        <taxon>Onygenales</taxon>
        <taxon>Ajellomycetaceae</taxon>
        <taxon>Emergomyces</taxon>
    </lineage>
</organism>
<accession>A0A0G2IBZ1</accession>
<evidence type="ECO:0000313" key="2">
    <source>
        <dbReference type="EMBL" id="KKZ67805.1"/>
    </source>
</evidence>
<gene>
    <name evidence="2" type="ORF">EMCG_06571</name>
</gene>
<feature type="compositionally biased region" description="Polar residues" evidence="1">
    <location>
        <begin position="44"/>
        <end position="57"/>
    </location>
</feature>
<protein>
    <submittedName>
        <fullName evidence="2">Uncharacterized protein</fullName>
    </submittedName>
</protein>
<proteinExistence type="predicted"/>
<evidence type="ECO:0000256" key="1">
    <source>
        <dbReference type="SAM" id="MobiDB-lite"/>
    </source>
</evidence>
<dbReference type="Proteomes" id="UP000034164">
    <property type="component" value="Unassembled WGS sequence"/>
</dbReference>
<sequence length="76" mass="7951">MGCGAYIATFAVSAGWANGPALLVLLPAGFGWARALFTVAPSNSSRGYQEAQPQCSFRPSPHQPVGGRNQSWAGKE</sequence>